<sequence>MASVPIKEVGIVQDDSPPGGLQSGTNPPPLSRTNSDIRPVLVRTNSSNQPVQRQLTQQPSMDWHLCLTIEERQAIRDKVQAAYRAACPDYASLLEVAAAIEEEALFATAPSRLDYFRSGILYSKRVADKQKALNPLAGLAAAAAAATAAPAAVAAEDDNSNKGSKRVADDDSKDKASSPAPKIKKSKVPK</sequence>
<feature type="region of interest" description="Disordered" evidence="1">
    <location>
        <begin position="1"/>
        <end position="38"/>
    </location>
</feature>
<name>A0A6S9GEG3_HETAK</name>
<organism evidence="2">
    <name type="scientific">Heterosigma akashiwo</name>
    <name type="common">Chromophytic alga</name>
    <name type="synonym">Heterosigma carterae</name>
    <dbReference type="NCBI Taxonomy" id="2829"/>
    <lineage>
        <taxon>Eukaryota</taxon>
        <taxon>Sar</taxon>
        <taxon>Stramenopiles</taxon>
        <taxon>Ochrophyta</taxon>
        <taxon>Raphidophyceae</taxon>
        <taxon>Chattonellales</taxon>
        <taxon>Chattonellaceae</taxon>
        <taxon>Heterosigma</taxon>
    </lineage>
</organism>
<reference evidence="2" key="1">
    <citation type="submission" date="2021-01" db="EMBL/GenBank/DDBJ databases">
        <authorList>
            <person name="Corre E."/>
            <person name="Pelletier E."/>
            <person name="Niang G."/>
            <person name="Scheremetjew M."/>
            <person name="Finn R."/>
            <person name="Kale V."/>
            <person name="Holt S."/>
            <person name="Cochrane G."/>
            <person name="Meng A."/>
            <person name="Brown T."/>
            <person name="Cohen L."/>
        </authorList>
    </citation>
    <scope>NUCLEOTIDE SEQUENCE</scope>
    <source>
        <strain evidence="2">CCMP3107</strain>
    </source>
</reference>
<evidence type="ECO:0008006" key="3">
    <source>
        <dbReference type="Google" id="ProtNLM"/>
    </source>
</evidence>
<proteinExistence type="predicted"/>
<evidence type="ECO:0000256" key="1">
    <source>
        <dbReference type="SAM" id="MobiDB-lite"/>
    </source>
</evidence>
<dbReference type="AlphaFoldDB" id="A0A6S9GEG3"/>
<evidence type="ECO:0000313" key="2">
    <source>
        <dbReference type="EMBL" id="CAE0638019.1"/>
    </source>
</evidence>
<feature type="region of interest" description="Disordered" evidence="1">
    <location>
        <begin position="152"/>
        <end position="190"/>
    </location>
</feature>
<accession>A0A6S9GEG3</accession>
<gene>
    <name evidence="2" type="ORF">HAKA00212_LOCUS16796</name>
</gene>
<feature type="compositionally biased region" description="Basic and acidic residues" evidence="1">
    <location>
        <begin position="166"/>
        <end position="176"/>
    </location>
</feature>
<protein>
    <recommendedName>
        <fullName evidence="3">Mediator complex subunit 15 KIX domain-containing protein</fullName>
    </recommendedName>
</protein>
<dbReference type="EMBL" id="HBIU01036531">
    <property type="protein sequence ID" value="CAE0638019.1"/>
    <property type="molecule type" value="Transcribed_RNA"/>
</dbReference>